<evidence type="ECO:0000313" key="2">
    <source>
        <dbReference type="Proteomes" id="UP000234662"/>
    </source>
</evidence>
<organism evidence="1 2">
    <name type="scientific">Gordonia terrae</name>
    <dbReference type="NCBI Taxonomy" id="2055"/>
    <lineage>
        <taxon>Bacteria</taxon>
        <taxon>Bacillati</taxon>
        <taxon>Actinomycetota</taxon>
        <taxon>Actinomycetes</taxon>
        <taxon>Mycobacteriales</taxon>
        <taxon>Gordoniaceae</taxon>
        <taxon>Gordonia</taxon>
    </lineage>
</organism>
<gene>
    <name evidence="1" type="ORF">CYJ73_10170</name>
</gene>
<dbReference type="Proteomes" id="UP000234662">
    <property type="component" value="Unassembled WGS sequence"/>
</dbReference>
<dbReference type="STRING" id="2055.BCM27_05395"/>
<keyword evidence="1" id="KW-0808">Transferase</keyword>
<evidence type="ECO:0000313" key="1">
    <source>
        <dbReference type="EMBL" id="PKZ65461.1"/>
    </source>
</evidence>
<dbReference type="Gene3D" id="3.30.559.10">
    <property type="entry name" value="Chloramphenicol acetyltransferase-like domain"/>
    <property type="match status" value="1"/>
</dbReference>
<dbReference type="AlphaFoldDB" id="A0A2I1R8I7"/>
<dbReference type="GO" id="GO:0016746">
    <property type="term" value="F:acyltransferase activity"/>
    <property type="evidence" value="ECO:0007669"/>
    <property type="project" value="UniProtKB-KW"/>
</dbReference>
<sequence>MTGALRSGFATPRFATPRFGSPGSVVVPLRRHLTGGRTVEWALRDAGRVGRAAQRWGTGVSFLQSDHLATMGDKRRRGEMHTGFLLAALRFDDPLDEGAMAAALTEFVRRHEELRAHYRPGPDGPERWVSPPREFVIEVAGTEPLLVDDADVGSWVGRRASECARAELVPGSWWAATVDDAGFTFFAATDHAHGDGYSSVLALTEITALYRAHRDGAGADLPAPGAFGPAILAERSAAAALAADDDRVAVWREPLADNDGRAPLCPLDLGLADDAAPVPAVAVEQWLLDPDALARCDARLAATGGGFAGLLYAALAVRYREITGESRFFVSTVLATRDAGSAWTQGWLCNFAPIVVDLPAGDRATFDDVVRTAGNSVRAARNASSAPAHGVLAILAAEGVFRGLDGSPYMVSYTDLARLPIGDDPALATMQTSSGVGPTRNANLWFTRTPAGLVVRCHLPDNEVARASVVEHLARVGAILNDYASEETVR</sequence>
<dbReference type="Gene3D" id="3.30.559.30">
    <property type="entry name" value="Nonribosomal peptide synthetase, condensation domain"/>
    <property type="match status" value="1"/>
</dbReference>
<comment type="caution">
    <text evidence="1">The sequence shown here is derived from an EMBL/GenBank/DDBJ whole genome shotgun (WGS) entry which is preliminary data.</text>
</comment>
<protein>
    <submittedName>
        <fullName evidence="1">Acyltransferase</fullName>
    </submittedName>
</protein>
<name>A0A2I1R8I7_9ACTN</name>
<dbReference type="RefSeq" id="WP_101820090.1">
    <property type="nucleotide sequence ID" value="NZ_PKJC01000006.1"/>
</dbReference>
<accession>A0A2I1R8I7</accession>
<dbReference type="SUPFAM" id="SSF52777">
    <property type="entry name" value="CoA-dependent acyltransferases"/>
    <property type="match status" value="2"/>
</dbReference>
<reference evidence="1 2" key="1">
    <citation type="submission" date="2017-12" db="EMBL/GenBank/DDBJ databases">
        <title>Phylogenetic diversity of female urinary microbiome.</title>
        <authorList>
            <person name="Thomas-White K."/>
            <person name="Wolfe A.J."/>
        </authorList>
    </citation>
    <scope>NUCLEOTIDE SEQUENCE [LARGE SCALE GENOMIC DNA]</scope>
    <source>
        <strain evidence="1 2">UMB0777</strain>
    </source>
</reference>
<dbReference type="EMBL" id="PKJC01000006">
    <property type="protein sequence ID" value="PKZ65461.1"/>
    <property type="molecule type" value="Genomic_DNA"/>
</dbReference>
<dbReference type="InterPro" id="IPR023213">
    <property type="entry name" value="CAT-like_dom_sf"/>
</dbReference>
<proteinExistence type="predicted"/>
<keyword evidence="1" id="KW-0012">Acyltransferase</keyword>